<evidence type="ECO:0000256" key="15">
    <source>
        <dbReference type="SAM" id="Phobius"/>
    </source>
</evidence>
<evidence type="ECO:0000256" key="5">
    <source>
        <dbReference type="ARBA" id="ARBA00022729"/>
    </source>
</evidence>
<dbReference type="AlphaFoldDB" id="A0A9W7JJS0"/>
<proteinExistence type="inferred from homology"/>
<dbReference type="Pfam" id="PF00954">
    <property type="entry name" value="S_locus_glycop"/>
    <property type="match status" value="1"/>
</dbReference>
<dbReference type="GO" id="GO:0005524">
    <property type="term" value="F:ATP binding"/>
    <property type="evidence" value="ECO:0007669"/>
    <property type="project" value="UniProtKB-KW"/>
</dbReference>
<evidence type="ECO:0000256" key="2">
    <source>
        <dbReference type="ARBA" id="ARBA00022475"/>
    </source>
</evidence>
<dbReference type="InterPro" id="IPR001245">
    <property type="entry name" value="Ser-Thr/Tyr_kinase_cat_dom"/>
</dbReference>
<evidence type="ECO:0000256" key="11">
    <source>
        <dbReference type="ARBA" id="ARBA00047899"/>
    </source>
</evidence>
<name>A0A9W7JJS0_HIBTR</name>
<dbReference type="Gene3D" id="2.10.25.10">
    <property type="entry name" value="Laminin"/>
    <property type="match status" value="1"/>
</dbReference>
<feature type="domain" description="EGF-like" evidence="18">
    <location>
        <begin position="284"/>
        <end position="320"/>
    </location>
</feature>
<dbReference type="CDD" id="cd00054">
    <property type="entry name" value="EGF_CA"/>
    <property type="match status" value="1"/>
</dbReference>
<dbReference type="CDD" id="cd00028">
    <property type="entry name" value="B_lectin"/>
    <property type="match status" value="1"/>
</dbReference>
<dbReference type="PROSITE" id="PS50927">
    <property type="entry name" value="BULB_LECTIN"/>
    <property type="match status" value="1"/>
</dbReference>
<keyword evidence="8 13" id="KW-0067">ATP-binding</keyword>
<comment type="catalytic activity">
    <reaction evidence="11 13">
        <text>L-threonyl-[protein] + ATP = O-phospho-L-threonyl-[protein] + ADP + H(+)</text>
        <dbReference type="Rhea" id="RHEA:46608"/>
        <dbReference type="Rhea" id="RHEA-COMP:11060"/>
        <dbReference type="Rhea" id="RHEA-COMP:11605"/>
        <dbReference type="ChEBI" id="CHEBI:15378"/>
        <dbReference type="ChEBI" id="CHEBI:30013"/>
        <dbReference type="ChEBI" id="CHEBI:30616"/>
        <dbReference type="ChEBI" id="CHEBI:61977"/>
        <dbReference type="ChEBI" id="CHEBI:456216"/>
        <dbReference type="EC" id="2.7.11.1"/>
    </reaction>
</comment>
<feature type="transmembrane region" description="Helical" evidence="15">
    <location>
        <begin position="438"/>
        <end position="457"/>
    </location>
</feature>
<keyword evidence="3 13" id="KW-0723">Serine/threonine-protein kinase</keyword>
<dbReference type="Pfam" id="PF01453">
    <property type="entry name" value="B_lectin"/>
    <property type="match status" value="1"/>
</dbReference>
<dbReference type="Pfam" id="PF08276">
    <property type="entry name" value="PAN_2"/>
    <property type="match status" value="1"/>
</dbReference>
<evidence type="ECO:0000256" key="12">
    <source>
        <dbReference type="ARBA" id="ARBA00048679"/>
    </source>
</evidence>
<dbReference type="GO" id="GO:0005886">
    <property type="term" value="C:plasma membrane"/>
    <property type="evidence" value="ECO:0007669"/>
    <property type="project" value="UniProtKB-SubCell"/>
</dbReference>
<dbReference type="Gene3D" id="3.30.200.20">
    <property type="entry name" value="Phosphorylase Kinase, domain 1"/>
    <property type="match status" value="1"/>
</dbReference>
<evidence type="ECO:0000256" key="4">
    <source>
        <dbReference type="ARBA" id="ARBA00022679"/>
    </source>
</evidence>
<feature type="domain" description="Apple" evidence="20">
    <location>
        <begin position="339"/>
        <end position="422"/>
    </location>
</feature>
<organism evidence="21 22">
    <name type="scientific">Hibiscus trionum</name>
    <name type="common">Flower of an hour</name>
    <dbReference type="NCBI Taxonomy" id="183268"/>
    <lineage>
        <taxon>Eukaryota</taxon>
        <taxon>Viridiplantae</taxon>
        <taxon>Streptophyta</taxon>
        <taxon>Embryophyta</taxon>
        <taxon>Tracheophyta</taxon>
        <taxon>Spermatophyta</taxon>
        <taxon>Magnoliopsida</taxon>
        <taxon>eudicotyledons</taxon>
        <taxon>Gunneridae</taxon>
        <taxon>Pentapetalae</taxon>
        <taxon>rosids</taxon>
        <taxon>malvids</taxon>
        <taxon>Malvales</taxon>
        <taxon>Malvaceae</taxon>
        <taxon>Malvoideae</taxon>
        <taxon>Hibiscus</taxon>
    </lineage>
</organism>
<sequence length="832" mass="93545">MFFSEIRFLYPFILLMFSSHILKDHEAADTDTITLGNHLNSSATIVSAGGMFELGFYQPANSTNYYVAIMYKNILEDRVVWIANRDYPVTASAFFCIGNDGNLAIRQGRIIYMVTDLQLTNANVSATLLDSGNLVFRDENSSILWQSFDFPSHTFLPGMKLGYDRRIGKTWSYVSWRSSNDPSPGNFTLQLDPGPEKRIVILNGDEIYWRSIRPWGDNSNIFEFPPDTRMNMYNFTFVSESDTAYLTYTLYRNDTISRFTLDATGQLRQVLWLENKWSLLNSQPRHPCDVYAYCGANSSCSNVWSSFCSCLPGFEPSTAELWNNGDFKDGCSRKNDLQCSMEGLGTSEDGFNELSNVKLPQNQLTLEVQSMDECRSACSSNCSCSGFSYTNRNCSTWSGDLINLQQLLADDISGTNFYLKLAASDLGTNRSTSNIRRAIILSVTVSMTIFGSALFIWQVKKKRDKRKGEGQDLLTFDVTMSPARTETKPAKRRRQVEHEKEVEIPLFSFSSVCAATDNFSFSNKLGEGGFGPVYKGKLLKGEEVAVKRLSRTSGQGWDELKNEAMLIAKLQHKNLVKLLGCCIEGDEKILIYEYLPNKSLDCFLFGTNAMLGLSWETRVRIIEGIAQGLLYLHQYSRVQIIHRDLKASNILLDADMNPKISDFGLARIFGGTEQRATTRIVGTYGYMAPEYALEGVFSVKSDVFSFGVLLLEILSDRKNTGHYLSNSLNLIGYAWDLWRSNKPLELMSTDLRDKYCPNAATRYINTALLCVEERASNRPTMSDVVMMLNNELTILPFPVQPAFSNVGSGLDSSQSIPEISQNKLTVSVVVPR</sequence>
<evidence type="ECO:0000256" key="14">
    <source>
        <dbReference type="PROSITE-ProRule" id="PRU00076"/>
    </source>
</evidence>
<feature type="signal peptide" evidence="16">
    <location>
        <begin position="1"/>
        <end position="27"/>
    </location>
</feature>
<evidence type="ECO:0000256" key="1">
    <source>
        <dbReference type="ARBA" id="ARBA00004251"/>
    </source>
</evidence>
<dbReference type="PROSITE" id="PS00108">
    <property type="entry name" value="PROTEIN_KINASE_ST"/>
    <property type="match status" value="1"/>
</dbReference>
<dbReference type="InterPro" id="IPR011009">
    <property type="entry name" value="Kinase-like_dom_sf"/>
</dbReference>
<dbReference type="CDD" id="cd14066">
    <property type="entry name" value="STKc_IRAK"/>
    <property type="match status" value="1"/>
</dbReference>
<evidence type="ECO:0000256" key="13">
    <source>
        <dbReference type="PIRNR" id="PIRNR000641"/>
    </source>
</evidence>
<dbReference type="SUPFAM" id="SSF51110">
    <property type="entry name" value="alpha-D-mannose-specific plant lectins"/>
    <property type="match status" value="1"/>
</dbReference>
<dbReference type="GO" id="GO:0004674">
    <property type="term" value="F:protein serine/threonine kinase activity"/>
    <property type="evidence" value="ECO:0007669"/>
    <property type="project" value="UniProtKB-KW"/>
</dbReference>
<dbReference type="EMBL" id="BSYR01000097">
    <property type="protein sequence ID" value="GMJ15931.1"/>
    <property type="molecule type" value="Genomic_DNA"/>
</dbReference>
<evidence type="ECO:0000313" key="21">
    <source>
        <dbReference type="EMBL" id="GMJ15931.1"/>
    </source>
</evidence>
<dbReference type="PANTHER" id="PTHR27002:SF860">
    <property type="entry name" value="RECEPTOR-LIKE SERINE_THREONINE-PROTEIN KINASE"/>
    <property type="match status" value="1"/>
</dbReference>
<evidence type="ECO:0000259" key="20">
    <source>
        <dbReference type="PROSITE" id="PS50948"/>
    </source>
</evidence>
<keyword evidence="10" id="KW-0325">Glycoprotein</keyword>
<keyword evidence="22" id="KW-1185">Reference proteome</keyword>
<comment type="caution">
    <text evidence="21">The sequence shown here is derived from an EMBL/GenBank/DDBJ whole genome shotgun (WGS) entry which is preliminary data.</text>
</comment>
<dbReference type="SMART" id="SM00220">
    <property type="entry name" value="S_TKc"/>
    <property type="match status" value="1"/>
</dbReference>
<keyword evidence="15" id="KW-0812">Transmembrane</keyword>
<evidence type="ECO:0000313" key="22">
    <source>
        <dbReference type="Proteomes" id="UP001165190"/>
    </source>
</evidence>
<dbReference type="PANTHER" id="PTHR27002">
    <property type="entry name" value="RECEPTOR-LIKE SERINE/THREONINE-PROTEIN KINASE SD1-8"/>
    <property type="match status" value="1"/>
</dbReference>
<evidence type="ECO:0000259" key="17">
    <source>
        <dbReference type="PROSITE" id="PS50011"/>
    </source>
</evidence>
<dbReference type="FunFam" id="1.10.510.10:FF:000060">
    <property type="entry name" value="G-type lectin S-receptor-like serine/threonine-protein kinase"/>
    <property type="match status" value="1"/>
</dbReference>
<comment type="caution">
    <text evidence="14">Lacks conserved residue(s) required for the propagation of feature annotation.</text>
</comment>
<dbReference type="Proteomes" id="UP001165190">
    <property type="component" value="Unassembled WGS sequence"/>
</dbReference>
<dbReference type="InterPro" id="IPR000858">
    <property type="entry name" value="S_locus_glycoprot_dom"/>
</dbReference>
<comment type="catalytic activity">
    <reaction evidence="12 13">
        <text>L-seryl-[protein] + ATP = O-phospho-L-seryl-[protein] + ADP + H(+)</text>
        <dbReference type="Rhea" id="RHEA:17989"/>
        <dbReference type="Rhea" id="RHEA-COMP:9863"/>
        <dbReference type="Rhea" id="RHEA-COMP:11604"/>
        <dbReference type="ChEBI" id="CHEBI:15378"/>
        <dbReference type="ChEBI" id="CHEBI:29999"/>
        <dbReference type="ChEBI" id="CHEBI:30616"/>
        <dbReference type="ChEBI" id="CHEBI:83421"/>
        <dbReference type="ChEBI" id="CHEBI:456216"/>
        <dbReference type="EC" id="2.7.11.1"/>
    </reaction>
</comment>
<dbReference type="PROSITE" id="PS50011">
    <property type="entry name" value="PROTEIN_KINASE_DOM"/>
    <property type="match status" value="1"/>
</dbReference>
<comment type="subcellular location">
    <subcellularLocation>
        <location evidence="1">Cell membrane</location>
        <topology evidence="1">Single-pass type I membrane protein</topology>
    </subcellularLocation>
</comment>
<feature type="domain" description="Bulb-type lectin" evidence="19">
    <location>
        <begin position="30"/>
        <end position="149"/>
    </location>
</feature>
<evidence type="ECO:0000256" key="3">
    <source>
        <dbReference type="ARBA" id="ARBA00022527"/>
    </source>
</evidence>
<evidence type="ECO:0000256" key="16">
    <source>
        <dbReference type="SAM" id="SignalP"/>
    </source>
</evidence>
<evidence type="ECO:0000256" key="10">
    <source>
        <dbReference type="ARBA" id="ARBA00023180"/>
    </source>
</evidence>
<feature type="chain" id="PRO_5040906767" description="Receptor-like serine/threonine-protein kinase" evidence="16">
    <location>
        <begin position="28"/>
        <end position="832"/>
    </location>
</feature>
<dbReference type="OrthoDB" id="4062651at2759"/>
<gene>
    <name evidence="21" type="ORF">HRI_005262300</name>
</gene>
<dbReference type="InterPro" id="IPR008271">
    <property type="entry name" value="Ser/Thr_kinase_AS"/>
</dbReference>
<dbReference type="InterPro" id="IPR001480">
    <property type="entry name" value="Bulb-type_lectin_dom"/>
</dbReference>
<dbReference type="Gene3D" id="3.50.4.10">
    <property type="entry name" value="Hepatocyte Growth Factor"/>
    <property type="match status" value="1"/>
</dbReference>
<dbReference type="InterPro" id="IPR000742">
    <property type="entry name" value="EGF"/>
</dbReference>
<reference evidence="21" key="1">
    <citation type="submission" date="2023-05" db="EMBL/GenBank/DDBJ databases">
        <title>Genome and transcriptome analyses reveal genes involved in the formation of fine ridges on petal epidermal cells in Hibiscus trionum.</title>
        <authorList>
            <person name="Koshimizu S."/>
            <person name="Masuda S."/>
            <person name="Ishii T."/>
            <person name="Shirasu K."/>
            <person name="Hoshino A."/>
            <person name="Arita M."/>
        </authorList>
    </citation>
    <scope>NUCLEOTIDE SEQUENCE</scope>
    <source>
        <strain evidence="21">Hamamatsu line</strain>
    </source>
</reference>
<dbReference type="SUPFAM" id="SSF56112">
    <property type="entry name" value="Protein kinase-like (PK-like)"/>
    <property type="match status" value="1"/>
</dbReference>
<comment type="similarity">
    <text evidence="13">Belongs to the protein kinase superfamily. Ser/Thr protein kinase family.</text>
</comment>
<evidence type="ECO:0000256" key="8">
    <source>
        <dbReference type="ARBA" id="ARBA00022840"/>
    </source>
</evidence>
<evidence type="ECO:0000259" key="18">
    <source>
        <dbReference type="PROSITE" id="PS50026"/>
    </source>
</evidence>
<dbReference type="InterPro" id="IPR036426">
    <property type="entry name" value="Bulb-type_lectin_dom_sf"/>
</dbReference>
<feature type="domain" description="Protein kinase" evidence="17">
    <location>
        <begin position="519"/>
        <end position="803"/>
    </location>
</feature>
<dbReference type="Pfam" id="PF07714">
    <property type="entry name" value="PK_Tyr_Ser-Thr"/>
    <property type="match status" value="1"/>
</dbReference>
<evidence type="ECO:0000256" key="6">
    <source>
        <dbReference type="ARBA" id="ARBA00022741"/>
    </source>
</evidence>
<dbReference type="FunFam" id="3.30.200.20:FF:000951">
    <property type="entry name" value="Uncharacterized protein"/>
    <property type="match status" value="1"/>
</dbReference>
<protein>
    <recommendedName>
        <fullName evidence="13">Receptor-like serine/threonine-protein kinase</fullName>
        <ecNumber evidence="13">2.7.11.1</ecNumber>
    </recommendedName>
</protein>
<evidence type="ECO:0000256" key="9">
    <source>
        <dbReference type="ARBA" id="ARBA00023157"/>
    </source>
</evidence>
<keyword evidence="15" id="KW-1133">Transmembrane helix</keyword>
<dbReference type="EC" id="2.7.11.1" evidence="13"/>
<dbReference type="InterPro" id="IPR003609">
    <property type="entry name" value="Pan_app"/>
</dbReference>
<dbReference type="PROSITE" id="PS50948">
    <property type="entry name" value="PAN"/>
    <property type="match status" value="1"/>
</dbReference>
<evidence type="ECO:0000259" key="19">
    <source>
        <dbReference type="PROSITE" id="PS50927"/>
    </source>
</evidence>
<keyword evidence="9" id="KW-1015">Disulfide bond</keyword>
<keyword evidence="4 13" id="KW-0808">Transferase</keyword>
<accession>A0A9W7JJS0</accession>
<dbReference type="SMART" id="SM00108">
    <property type="entry name" value="B_lectin"/>
    <property type="match status" value="1"/>
</dbReference>
<keyword evidence="15" id="KW-0472">Membrane</keyword>
<keyword evidence="2" id="KW-1003">Cell membrane</keyword>
<dbReference type="InterPro" id="IPR000719">
    <property type="entry name" value="Prot_kinase_dom"/>
</dbReference>
<keyword evidence="6 13" id="KW-0547">Nucleotide-binding</keyword>
<keyword evidence="7 13" id="KW-0418">Kinase</keyword>
<dbReference type="PIRSF" id="PIRSF000641">
    <property type="entry name" value="SRK"/>
    <property type="match status" value="1"/>
</dbReference>
<evidence type="ECO:0000256" key="7">
    <source>
        <dbReference type="ARBA" id="ARBA00022777"/>
    </source>
</evidence>
<keyword evidence="5 16" id="KW-0732">Signal</keyword>
<dbReference type="SMART" id="SM00473">
    <property type="entry name" value="PAN_AP"/>
    <property type="match status" value="1"/>
</dbReference>
<keyword evidence="14" id="KW-0245">EGF-like domain</keyword>
<dbReference type="Gene3D" id="2.90.10.10">
    <property type="entry name" value="Bulb-type lectin domain"/>
    <property type="match status" value="1"/>
</dbReference>
<dbReference type="Gene3D" id="1.10.510.10">
    <property type="entry name" value="Transferase(Phosphotransferase) domain 1"/>
    <property type="match status" value="1"/>
</dbReference>
<dbReference type="PROSITE" id="PS50026">
    <property type="entry name" value="EGF_3"/>
    <property type="match status" value="1"/>
</dbReference>
<dbReference type="InterPro" id="IPR024171">
    <property type="entry name" value="SRK-like_kinase"/>
</dbReference>
<dbReference type="SUPFAM" id="SSF57414">
    <property type="entry name" value="Hairpin loop containing domain-like"/>
    <property type="match status" value="1"/>
</dbReference>
<dbReference type="GO" id="GO:0048544">
    <property type="term" value="P:recognition of pollen"/>
    <property type="evidence" value="ECO:0007669"/>
    <property type="project" value="InterPro"/>
</dbReference>